<organism evidence="2 3">
    <name type="scientific">Reticulomyxa filosa</name>
    <dbReference type="NCBI Taxonomy" id="46433"/>
    <lineage>
        <taxon>Eukaryota</taxon>
        <taxon>Sar</taxon>
        <taxon>Rhizaria</taxon>
        <taxon>Retaria</taxon>
        <taxon>Foraminifera</taxon>
        <taxon>Monothalamids</taxon>
        <taxon>Reticulomyxidae</taxon>
        <taxon>Reticulomyxa</taxon>
    </lineage>
</organism>
<protein>
    <submittedName>
        <fullName evidence="2">Uncharacterized protein</fullName>
    </submittedName>
</protein>
<gene>
    <name evidence="2" type="ORF">RFI_23600</name>
</gene>
<keyword evidence="1" id="KW-1133">Transmembrane helix</keyword>
<proteinExistence type="predicted"/>
<evidence type="ECO:0000256" key="1">
    <source>
        <dbReference type="SAM" id="Phobius"/>
    </source>
</evidence>
<reference evidence="2 3" key="1">
    <citation type="journal article" date="2013" name="Curr. Biol.">
        <title>The Genome of the Foraminiferan Reticulomyxa filosa.</title>
        <authorList>
            <person name="Glockner G."/>
            <person name="Hulsmann N."/>
            <person name="Schleicher M."/>
            <person name="Noegel A.A."/>
            <person name="Eichinger L."/>
            <person name="Gallinger C."/>
            <person name="Pawlowski J."/>
            <person name="Sierra R."/>
            <person name="Euteneuer U."/>
            <person name="Pillet L."/>
            <person name="Moustafa A."/>
            <person name="Platzer M."/>
            <person name="Groth M."/>
            <person name="Szafranski K."/>
            <person name="Schliwa M."/>
        </authorList>
    </citation>
    <scope>NUCLEOTIDE SEQUENCE [LARGE SCALE GENOMIC DNA]</scope>
</reference>
<evidence type="ECO:0000313" key="3">
    <source>
        <dbReference type="Proteomes" id="UP000023152"/>
    </source>
</evidence>
<comment type="caution">
    <text evidence="2">The sequence shown here is derived from an EMBL/GenBank/DDBJ whole genome shotgun (WGS) entry which is preliminary data.</text>
</comment>
<sequence>MDLKKGDNRVLRLSQLSRYQLCPIENEELTLTLYKYLTKHGFAVLLLQEGDGLVGLQNAMLRRALIRMALQRTETLTSLKELDDIIWKQFIHPIYSHVPNNEDASDAKIMNWSDSKHFNSNLTFPPVEYDEIQNWCLDLVKHVSNDGIIRRPFLSIAVKIQFLQFFFFAPNGLIIFFFLQKKIEFIINLLQNCLTWKKRKEDKINYDVRKKLVTKNSTQFFYEQLFLKEES</sequence>
<dbReference type="AlphaFoldDB" id="X6MJC9"/>
<feature type="transmembrane region" description="Helical" evidence="1">
    <location>
        <begin position="160"/>
        <end position="179"/>
    </location>
</feature>
<keyword evidence="1" id="KW-0472">Membrane</keyword>
<dbReference type="Proteomes" id="UP000023152">
    <property type="component" value="Unassembled WGS sequence"/>
</dbReference>
<dbReference type="EMBL" id="ASPP01020402">
    <property type="protein sequence ID" value="ETO13766.1"/>
    <property type="molecule type" value="Genomic_DNA"/>
</dbReference>
<name>X6MJC9_RETFI</name>
<accession>X6MJC9</accession>
<keyword evidence="3" id="KW-1185">Reference proteome</keyword>
<evidence type="ECO:0000313" key="2">
    <source>
        <dbReference type="EMBL" id="ETO13766.1"/>
    </source>
</evidence>
<keyword evidence="1" id="KW-0812">Transmembrane</keyword>